<organism evidence="3">
    <name type="scientific">Sesamum angustifolium</name>
    <dbReference type="NCBI Taxonomy" id="2727405"/>
    <lineage>
        <taxon>Eukaryota</taxon>
        <taxon>Viridiplantae</taxon>
        <taxon>Streptophyta</taxon>
        <taxon>Embryophyta</taxon>
        <taxon>Tracheophyta</taxon>
        <taxon>Spermatophyta</taxon>
        <taxon>Magnoliopsida</taxon>
        <taxon>eudicotyledons</taxon>
        <taxon>Gunneridae</taxon>
        <taxon>Pentapetalae</taxon>
        <taxon>asterids</taxon>
        <taxon>lamiids</taxon>
        <taxon>Lamiales</taxon>
        <taxon>Pedaliaceae</taxon>
        <taxon>Sesamum</taxon>
    </lineage>
</organism>
<dbReference type="EMBL" id="JACGWK010000012">
    <property type="protein sequence ID" value="KAL0322622.1"/>
    <property type="molecule type" value="Genomic_DNA"/>
</dbReference>
<evidence type="ECO:0000313" key="3">
    <source>
        <dbReference type="EMBL" id="KAL0322622.1"/>
    </source>
</evidence>
<feature type="region of interest" description="Disordered" evidence="1">
    <location>
        <begin position="1"/>
        <end position="51"/>
    </location>
</feature>
<dbReference type="SUPFAM" id="SSF81383">
    <property type="entry name" value="F-box domain"/>
    <property type="match status" value="1"/>
</dbReference>
<evidence type="ECO:0000256" key="1">
    <source>
        <dbReference type="SAM" id="MobiDB-lite"/>
    </source>
</evidence>
<protein>
    <recommendedName>
        <fullName evidence="2">F-box domain-containing protein</fullName>
    </recommendedName>
</protein>
<dbReference type="Pfam" id="PF12937">
    <property type="entry name" value="F-box-like"/>
    <property type="match status" value="1"/>
</dbReference>
<gene>
    <name evidence="3" type="ORF">Sangu_1881500</name>
</gene>
<reference evidence="3" key="1">
    <citation type="submission" date="2020-06" db="EMBL/GenBank/DDBJ databases">
        <authorList>
            <person name="Li T."/>
            <person name="Hu X."/>
            <person name="Zhang T."/>
            <person name="Song X."/>
            <person name="Zhang H."/>
            <person name="Dai N."/>
            <person name="Sheng W."/>
            <person name="Hou X."/>
            <person name="Wei L."/>
        </authorList>
    </citation>
    <scope>NUCLEOTIDE SEQUENCE</scope>
    <source>
        <strain evidence="3">G01</strain>
        <tissue evidence="3">Leaf</tissue>
    </source>
</reference>
<sequence>MEITETSTEGENKQPMGDRLQLHQSDHPELGKRGKRKASGGEEEDGPSSFLLFSSFSGGKWCTAGGYTDDDETSHEDEVEMAEVEEEAEAEEEKQDPLVLFGLGIMTMILSKLDARSVALCHLVSRGWLAVASSDDIWAPKGTEPKMKRENVGLV</sequence>
<feature type="compositionally biased region" description="Basic and acidic residues" evidence="1">
    <location>
        <begin position="20"/>
        <end position="32"/>
    </location>
</feature>
<dbReference type="PANTHER" id="PTHR48218">
    <property type="entry name" value="F-BOX DOMAIN CONTAINING PROTEIN"/>
    <property type="match status" value="1"/>
</dbReference>
<proteinExistence type="predicted"/>
<dbReference type="InterPro" id="IPR036047">
    <property type="entry name" value="F-box-like_dom_sf"/>
</dbReference>
<dbReference type="AlphaFoldDB" id="A0AAW2LTE6"/>
<feature type="domain" description="F-box" evidence="2">
    <location>
        <begin position="105"/>
        <end position="138"/>
    </location>
</feature>
<comment type="caution">
    <text evidence="3">The sequence shown here is derived from an EMBL/GenBank/DDBJ whole genome shotgun (WGS) entry which is preliminary data.</text>
</comment>
<dbReference type="InterPro" id="IPR001810">
    <property type="entry name" value="F-box_dom"/>
</dbReference>
<accession>A0AAW2LTE6</accession>
<reference evidence="3" key="2">
    <citation type="journal article" date="2024" name="Plant">
        <title>Genomic evolution and insights into agronomic trait innovations of Sesamum species.</title>
        <authorList>
            <person name="Miao H."/>
            <person name="Wang L."/>
            <person name="Qu L."/>
            <person name="Liu H."/>
            <person name="Sun Y."/>
            <person name="Le M."/>
            <person name="Wang Q."/>
            <person name="Wei S."/>
            <person name="Zheng Y."/>
            <person name="Lin W."/>
            <person name="Duan Y."/>
            <person name="Cao H."/>
            <person name="Xiong S."/>
            <person name="Wang X."/>
            <person name="Wei L."/>
            <person name="Li C."/>
            <person name="Ma Q."/>
            <person name="Ju M."/>
            <person name="Zhao R."/>
            <person name="Li G."/>
            <person name="Mu C."/>
            <person name="Tian Q."/>
            <person name="Mei H."/>
            <person name="Zhang T."/>
            <person name="Gao T."/>
            <person name="Zhang H."/>
        </authorList>
    </citation>
    <scope>NUCLEOTIDE SEQUENCE</scope>
    <source>
        <strain evidence="3">G01</strain>
    </source>
</reference>
<name>A0AAW2LTE6_9LAMI</name>
<evidence type="ECO:0000259" key="2">
    <source>
        <dbReference type="Pfam" id="PF12937"/>
    </source>
</evidence>
<dbReference type="PANTHER" id="PTHR48218:SF3">
    <property type="entry name" value="OS07G0170800 PROTEIN"/>
    <property type="match status" value="1"/>
</dbReference>
<dbReference type="Gene3D" id="1.20.1280.50">
    <property type="match status" value="1"/>
</dbReference>